<sequence>MLVAVIRCTVRYMSKRPQLVETALRLFYRQGFHATGVDQLAREAGVTKKTLYNHFPTKEALVLAALRLRDEDFRARMERAVHGAKVAAGSPPGALAAARARAYLDFLLAWAGEHDFCGCAFINASAEYASADDPIHRLAWEHKRLVLEFLAQALGEGGAPAPEQNAQAVFLLGEGIIVAGQVGSIAPFAAAARAAATALTAGWSIAPTTQASPAPPTTPGAAPPAA</sequence>
<dbReference type="Proteomes" id="UP000323671">
    <property type="component" value="Chromosome"/>
</dbReference>
<dbReference type="InterPro" id="IPR050109">
    <property type="entry name" value="HTH-type_TetR-like_transc_reg"/>
</dbReference>
<evidence type="ECO:0000313" key="7">
    <source>
        <dbReference type="EMBL" id="QEL64652.1"/>
    </source>
</evidence>
<keyword evidence="8" id="KW-1185">Reference proteome</keyword>
<dbReference type="GO" id="GO:0003700">
    <property type="term" value="F:DNA-binding transcription factor activity"/>
    <property type="evidence" value="ECO:0007669"/>
    <property type="project" value="TreeGrafter"/>
</dbReference>
<feature type="DNA-binding region" description="H-T-H motif" evidence="4">
    <location>
        <begin position="36"/>
        <end position="55"/>
    </location>
</feature>
<dbReference type="Gene3D" id="1.10.357.10">
    <property type="entry name" value="Tetracycline Repressor, domain 2"/>
    <property type="match status" value="1"/>
</dbReference>
<dbReference type="SUPFAM" id="SSF48498">
    <property type="entry name" value="Tetracyclin repressor-like, C-terminal domain"/>
    <property type="match status" value="1"/>
</dbReference>
<dbReference type="InterPro" id="IPR001647">
    <property type="entry name" value="HTH_TetR"/>
</dbReference>
<proteinExistence type="predicted"/>
<keyword evidence="2 4" id="KW-0238">DNA-binding</keyword>
<keyword evidence="3" id="KW-0804">Transcription</keyword>
<dbReference type="GO" id="GO:0000976">
    <property type="term" value="F:transcription cis-regulatory region binding"/>
    <property type="evidence" value="ECO:0007669"/>
    <property type="project" value="TreeGrafter"/>
</dbReference>
<evidence type="ECO:0000256" key="3">
    <source>
        <dbReference type="ARBA" id="ARBA00023163"/>
    </source>
</evidence>
<dbReference type="EMBL" id="CP022579">
    <property type="protein sequence ID" value="QEL64652.1"/>
    <property type="molecule type" value="Genomic_DNA"/>
</dbReference>
<feature type="compositionally biased region" description="Pro residues" evidence="5">
    <location>
        <begin position="213"/>
        <end position="226"/>
    </location>
</feature>
<feature type="domain" description="HTH tetR-type" evidence="6">
    <location>
        <begin position="13"/>
        <end position="73"/>
    </location>
</feature>
<accession>A0A5C1E6U4</accession>
<evidence type="ECO:0000256" key="5">
    <source>
        <dbReference type="SAM" id="MobiDB-lite"/>
    </source>
</evidence>
<evidence type="ECO:0000313" key="8">
    <source>
        <dbReference type="Proteomes" id="UP000323671"/>
    </source>
</evidence>
<dbReference type="PANTHER" id="PTHR30055:SF200">
    <property type="entry name" value="HTH-TYPE TRANSCRIPTIONAL REPRESSOR BDCR"/>
    <property type="match status" value="1"/>
</dbReference>
<keyword evidence="1" id="KW-0805">Transcription regulation</keyword>
<dbReference type="SUPFAM" id="SSF46689">
    <property type="entry name" value="Homeodomain-like"/>
    <property type="match status" value="1"/>
</dbReference>
<dbReference type="Pfam" id="PF00440">
    <property type="entry name" value="TetR_N"/>
    <property type="match status" value="1"/>
</dbReference>
<evidence type="ECO:0000256" key="4">
    <source>
        <dbReference type="PROSITE-ProRule" id="PRU00335"/>
    </source>
</evidence>
<gene>
    <name evidence="7" type="ORF">OTERR_11760</name>
</gene>
<evidence type="ECO:0000256" key="1">
    <source>
        <dbReference type="ARBA" id="ARBA00023015"/>
    </source>
</evidence>
<dbReference type="PANTHER" id="PTHR30055">
    <property type="entry name" value="HTH-TYPE TRANSCRIPTIONAL REGULATOR RUTR"/>
    <property type="match status" value="1"/>
</dbReference>
<organism evidence="7 8">
    <name type="scientific">Oryzomicrobium terrae</name>
    <dbReference type="NCBI Taxonomy" id="1735038"/>
    <lineage>
        <taxon>Bacteria</taxon>
        <taxon>Pseudomonadati</taxon>
        <taxon>Pseudomonadota</taxon>
        <taxon>Betaproteobacteria</taxon>
        <taxon>Rhodocyclales</taxon>
        <taxon>Rhodocyclaceae</taxon>
        <taxon>Oryzomicrobium</taxon>
    </lineage>
</organism>
<dbReference type="InterPro" id="IPR009057">
    <property type="entry name" value="Homeodomain-like_sf"/>
</dbReference>
<feature type="region of interest" description="Disordered" evidence="5">
    <location>
        <begin position="207"/>
        <end position="226"/>
    </location>
</feature>
<reference evidence="7 8" key="1">
    <citation type="submission" date="2017-07" db="EMBL/GenBank/DDBJ databases">
        <title>Complete genome sequence of Oryzomicrobium terrae TPP412.</title>
        <authorList>
            <person name="Chiu L.-W."/>
            <person name="Lo K.-J."/>
            <person name="Tsai Y.-M."/>
            <person name="Lin S.-S."/>
            <person name="Kuo C.-H."/>
            <person name="Liu C.-T."/>
        </authorList>
    </citation>
    <scope>NUCLEOTIDE SEQUENCE [LARGE SCALE GENOMIC DNA]</scope>
    <source>
        <strain evidence="7 8">TPP412</strain>
    </source>
</reference>
<dbReference type="FunFam" id="1.10.10.60:FF:000141">
    <property type="entry name" value="TetR family transcriptional regulator"/>
    <property type="match status" value="1"/>
</dbReference>
<dbReference type="InterPro" id="IPR036271">
    <property type="entry name" value="Tet_transcr_reg_TetR-rel_C_sf"/>
</dbReference>
<protein>
    <submittedName>
        <fullName evidence="7">Transcriptional regulator, TetR family</fullName>
    </submittedName>
</protein>
<dbReference type="PRINTS" id="PR00455">
    <property type="entry name" value="HTHTETR"/>
</dbReference>
<name>A0A5C1E6U4_9RHOO</name>
<dbReference type="KEGG" id="otr:OTERR_11760"/>
<evidence type="ECO:0000259" key="6">
    <source>
        <dbReference type="PROSITE" id="PS50977"/>
    </source>
</evidence>
<evidence type="ECO:0000256" key="2">
    <source>
        <dbReference type="ARBA" id="ARBA00023125"/>
    </source>
</evidence>
<dbReference type="PROSITE" id="PS50977">
    <property type="entry name" value="HTH_TETR_2"/>
    <property type="match status" value="1"/>
</dbReference>
<dbReference type="AlphaFoldDB" id="A0A5C1E6U4"/>